<comment type="caution">
    <text evidence="19">The sequence shown here is derived from an EMBL/GenBank/DDBJ whole genome shotgun (WGS) entry which is preliminary data.</text>
</comment>
<dbReference type="PANTHER" id="PTHR43697:SF1">
    <property type="entry name" value="SERINE--TRNA LIGASE"/>
    <property type="match status" value="1"/>
</dbReference>
<name>A0A1F5N471_9BACT</name>
<feature type="binding site" evidence="15">
    <location>
        <position position="246"/>
    </location>
    <ligand>
        <name>L-serine</name>
        <dbReference type="ChEBI" id="CHEBI:33384"/>
    </ligand>
</feature>
<dbReference type="Gene3D" id="3.30.930.10">
    <property type="entry name" value="Bira Bifunctional Protein, Domain 2"/>
    <property type="match status" value="1"/>
</dbReference>
<dbReference type="InterPro" id="IPR010978">
    <property type="entry name" value="tRNA-bd_arm"/>
</dbReference>
<evidence type="ECO:0000259" key="18">
    <source>
        <dbReference type="PROSITE" id="PS50862"/>
    </source>
</evidence>
<dbReference type="Proteomes" id="UP000177057">
    <property type="component" value="Unassembled WGS sequence"/>
</dbReference>
<dbReference type="EMBL" id="MFDV01000008">
    <property type="protein sequence ID" value="OGE72451.1"/>
    <property type="molecule type" value="Genomic_DNA"/>
</dbReference>
<evidence type="ECO:0000256" key="1">
    <source>
        <dbReference type="ARBA" id="ARBA00004496"/>
    </source>
</evidence>
<evidence type="ECO:0000256" key="12">
    <source>
        <dbReference type="ARBA" id="ARBA00047929"/>
    </source>
</evidence>
<keyword evidence="10" id="KW-0030">Aminoacyl-tRNA synthetase</keyword>
<comment type="pathway">
    <text evidence="2">Aminoacyl-tRNA biosynthesis; selenocysteinyl-tRNA(Sec) biosynthesis; L-seryl-tRNA(Sec) from L-serine and tRNA(Sec): step 1/1.</text>
</comment>
<evidence type="ECO:0000256" key="10">
    <source>
        <dbReference type="ARBA" id="ARBA00023146"/>
    </source>
</evidence>
<evidence type="ECO:0000256" key="11">
    <source>
        <dbReference type="ARBA" id="ARBA00039158"/>
    </source>
</evidence>
<evidence type="ECO:0000256" key="15">
    <source>
        <dbReference type="PIRSR" id="PIRSR001529-1"/>
    </source>
</evidence>
<keyword evidence="8 16" id="KW-0067">ATP-binding</keyword>
<dbReference type="InterPro" id="IPR002317">
    <property type="entry name" value="Ser-tRNA-ligase_type_1"/>
</dbReference>
<sequence length="410" mass="46520">MLDINYIRKNKDKVKKSIEARKADVDLEKLLKLDGQRRELITKVDALRAKRNTAAKAKDIEAGKKNKGELDNLEKQLNEVEIAWNDLMLQVPNIILEEVPIGDASQNKVIRKEGQIPQFPFKIKDHISLGKTLDIVDFDRGVKVGGFRGYFLKNEGAKLHWAILQFAFDHLIQKGFHPILPPVVNRRFALIGGGQFPWGEEDTYRVGDKDFLVGTAEIPLMAMHSDEIFDLKDLPKKYVGLSSCFRTEIGSYGKDTKGLYRVHEFYKVEQVVLCEADEQLSLGFFEQLQENSEEILQMLSLPYQVVCLSSGDMGKKAALTYDIETWMPARGGYGETHSNSIVLDFQTRRLKIRYEDENGKVGFCHALNNTAVASPRILIPILENFQQEDGSIKIPEALQKYTGFSVINPK</sequence>
<keyword evidence="5" id="KW-0963">Cytoplasm</keyword>
<comment type="catalytic activity">
    <reaction evidence="12">
        <text>tRNA(Sec) + L-serine + ATP = L-seryl-tRNA(Sec) + AMP + diphosphate + H(+)</text>
        <dbReference type="Rhea" id="RHEA:42580"/>
        <dbReference type="Rhea" id="RHEA-COMP:9742"/>
        <dbReference type="Rhea" id="RHEA-COMP:10128"/>
        <dbReference type="ChEBI" id="CHEBI:15378"/>
        <dbReference type="ChEBI" id="CHEBI:30616"/>
        <dbReference type="ChEBI" id="CHEBI:33019"/>
        <dbReference type="ChEBI" id="CHEBI:33384"/>
        <dbReference type="ChEBI" id="CHEBI:78442"/>
        <dbReference type="ChEBI" id="CHEBI:78533"/>
        <dbReference type="ChEBI" id="CHEBI:456215"/>
        <dbReference type="EC" id="6.1.1.11"/>
    </reaction>
</comment>
<dbReference type="Pfam" id="PF00587">
    <property type="entry name" value="tRNA-synt_2b"/>
    <property type="match status" value="1"/>
</dbReference>
<evidence type="ECO:0000256" key="6">
    <source>
        <dbReference type="ARBA" id="ARBA00022598"/>
    </source>
</evidence>
<dbReference type="InterPro" id="IPR015866">
    <property type="entry name" value="Ser-tRNA-synth_1_N"/>
</dbReference>
<evidence type="ECO:0000313" key="19">
    <source>
        <dbReference type="EMBL" id="OGE72451.1"/>
    </source>
</evidence>
<dbReference type="PANTHER" id="PTHR43697">
    <property type="entry name" value="SERYL-TRNA SYNTHETASE"/>
    <property type="match status" value="1"/>
</dbReference>
<comment type="catalytic activity">
    <reaction evidence="13">
        <text>tRNA(Ser) + L-serine + ATP = L-seryl-tRNA(Ser) + AMP + diphosphate + H(+)</text>
        <dbReference type="Rhea" id="RHEA:12292"/>
        <dbReference type="Rhea" id="RHEA-COMP:9669"/>
        <dbReference type="Rhea" id="RHEA-COMP:9703"/>
        <dbReference type="ChEBI" id="CHEBI:15378"/>
        <dbReference type="ChEBI" id="CHEBI:30616"/>
        <dbReference type="ChEBI" id="CHEBI:33019"/>
        <dbReference type="ChEBI" id="CHEBI:33384"/>
        <dbReference type="ChEBI" id="CHEBI:78442"/>
        <dbReference type="ChEBI" id="CHEBI:78533"/>
        <dbReference type="ChEBI" id="CHEBI:456215"/>
        <dbReference type="EC" id="6.1.1.11"/>
    </reaction>
</comment>
<evidence type="ECO:0000313" key="20">
    <source>
        <dbReference type="Proteomes" id="UP000177057"/>
    </source>
</evidence>
<dbReference type="InterPro" id="IPR045864">
    <property type="entry name" value="aa-tRNA-synth_II/BPL/LPL"/>
</dbReference>
<dbReference type="Pfam" id="PF02403">
    <property type="entry name" value="Seryl_tRNA_N"/>
    <property type="match status" value="1"/>
</dbReference>
<evidence type="ECO:0000256" key="4">
    <source>
        <dbReference type="ARBA" id="ARBA00012840"/>
    </source>
</evidence>
<dbReference type="SUPFAM" id="SSF55681">
    <property type="entry name" value="Class II aaRS and biotin synthetases"/>
    <property type="match status" value="1"/>
</dbReference>
<keyword evidence="7" id="KW-0547">Nucleotide-binding</keyword>
<keyword evidence="9" id="KW-0648">Protein biosynthesis</keyword>
<feature type="binding site" evidence="15">
    <location>
        <position position="368"/>
    </location>
    <ligand>
        <name>L-serine</name>
        <dbReference type="ChEBI" id="CHEBI:33384"/>
    </ligand>
</feature>
<evidence type="ECO:0000256" key="5">
    <source>
        <dbReference type="ARBA" id="ARBA00022490"/>
    </source>
</evidence>
<keyword evidence="17" id="KW-0175">Coiled coil</keyword>
<evidence type="ECO:0000256" key="16">
    <source>
        <dbReference type="PIRSR" id="PIRSR001529-2"/>
    </source>
</evidence>
<keyword evidence="6 19" id="KW-0436">Ligase</keyword>
<accession>A0A1F5N471</accession>
<feature type="site" description="Important for serine binding" evidence="15">
    <location>
        <position position="370"/>
    </location>
</feature>
<evidence type="ECO:0000256" key="8">
    <source>
        <dbReference type="ARBA" id="ARBA00022840"/>
    </source>
</evidence>
<dbReference type="GO" id="GO:0005737">
    <property type="term" value="C:cytoplasm"/>
    <property type="evidence" value="ECO:0007669"/>
    <property type="project" value="UniProtKB-SubCell"/>
</dbReference>
<dbReference type="EC" id="6.1.1.11" evidence="4 14"/>
<feature type="binding site" evidence="16">
    <location>
        <begin position="246"/>
        <end position="248"/>
    </location>
    <ligand>
        <name>ATP</name>
        <dbReference type="ChEBI" id="CHEBI:30616"/>
    </ligand>
</feature>
<feature type="binding site" evidence="15">
    <location>
        <position position="215"/>
    </location>
    <ligand>
        <name>L-serine</name>
        <dbReference type="ChEBI" id="CHEBI:33384"/>
    </ligand>
</feature>
<feature type="binding site" evidence="15">
    <location>
        <position position="269"/>
    </location>
    <ligand>
        <name>L-serine</name>
        <dbReference type="ChEBI" id="CHEBI:33384"/>
    </ligand>
</feature>
<evidence type="ECO:0000256" key="7">
    <source>
        <dbReference type="ARBA" id="ARBA00022741"/>
    </source>
</evidence>
<dbReference type="InterPro" id="IPR002314">
    <property type="entry name" value="aa-tRNA-synt_IIb"/>
</dbReference>
<protein>
    <recommendedName>
        <fullName evidence="11 14">Serine--tRNA ligase</fullName>
        <ecNumber evidence="4 14">6.1.1.11</ecNumber>
    </recommendedName>
</protein>
<dbReference type="PIRSF" id="PIRSF001529">
    <property type="entry name" value="Ser-tRNA-synth_IIa"/>
    <property type="match status" value="1"/>
</dbReference>
<dbReference type="GO" id="GO:0004828">
    <property type="term" value="F:serine-tRNA ligase activity"/>
    <property type="evidence" value="ECO:0007669"/>
    <property type="project" value="UniProtKB-UniRule"/>
</dbReference>
<dbReference type="Gene3D" id="1.10.287.40">
    <property type="entry name" value="Serine-tRNA synthetase, tRNA binding domain"/>
    <property type="match status" value="1"/>
</dbReference>
<dbReference type="NCBIfam" id="TIGR00414">
    <property type="entry name" value="serS"/>
    <property type="match status" value="1"/>
</dbReference>
<evidence type="ECO:0000256" key="13">
    <source>
        <dbReference type="ARBA" id="ARBA00048823"/>
    </source>
</evidence>
<proteinExistence type="inferred from homology"/>
<dbReference type="SUPFAM" id="SSF46589">
    <property type="entry name" value="tRNA-binding arm"/>
    <property type="match status" value="1"/>
</dbReference>
<evidence type="ECO:0000256" key="9">
    <source>
        <dbReference type="ARBA" id="ARBA00022917"/>
    </source>
</evidence>
<dbReference type="STRING" id="1797794.A3H40_04365"/>
<organism evidence="19 20">
    <name type="scientific">Candidatus Daviesbacteria bacterium RIFCSPLOWO2_02_FULL_38_15</name>
    <dbReference type="NCBI Taxonomy" id="1797794"/>
    <lineage>
        <taxon>Bacteria</taxon>
        <taxon>Candidatus Daviesiibacteriota</taxon>
    </lineage>
</organism>
<feature type="binding site" evidence="16">
    <location>
        <begin position="335"/>
        <end position="338"/>
    </location>
    <ligand>
        <name>ATP</name>
        <dbReference type="ChEBI" id="CHEBI:30616"/>
    </ligand>
</feature>
<dbReference type="AlphaFoldDB" id="A0A1F5N471"/>
<evidence type="ECO:0000256" key="3">
    <source>
        <dbReference type="ARBA" id="ARBA00010728"/>
    </source>
</evidence>
<evidence type="ECO:0000256" key="2">
    <source>
        <dbReference type="ARBA" id="ARBA00005045"/>
    </source>
</evidence>
<dbReference type="GO" id="GO:0006434">
    <property type="term" value="P:seryl-tRNA aminoacylation"/>
    <property type="evidence" value="ECO:0007669"/>
    <property type="project" value="UniProtKB-UniRule"/>
</dbReference>
<evidence type="ECO:0000256" key="17">
    <source>
        <dbReference type="SAM" id="Coils"/>
    </source>
</evidence>
<feature type="coiled-coil region" evidence="17">
    <location>
        <begin position="63"/>
        <end position="90"/>
    </location>
</feature>
<comment type="subcellular location">
    <subcellularLocation>
        <location evidence="1">Cytoplasm</location>
    </subcellularLocation>
</comment>
<reference evidence="19 20" key="1">
    <citation type="journal article" date="2016" name="Nat. Commun.">
        <title>Thousands of microbial genomes shed light on interconnected biogeochemical processes in an aquifer system.</title>
        <authorList>
            <person name="Anantharaman K."/>
            <person name="Brown C.T."/>
            <person name="Hug L.A."/>
            <person name="Sharon I."/>
            <person name="Castelle C.J."/>
            <person name="Probst A.J."/>
            <person name="Thomas B.C."/>
            <person name="Singh A."/>
            <person name="Wilkins M.J."/>
            <person name="Karaoz U."/>
            <person name="Brodie E.L."/>
            <person name="Williams K.H."/>
            <person name="Hubbard S.S."/>
            <person name="Banfield J.F."/>
        </authorList>
    </citation>
    <scope>NUCLEOTIDE SEQUENCE [LARGE SCALE GENOMIC DNA]</scope>
</reference>
<comment type="similarity">
    <text evidence="3">Belongs to the class-II aminoacyl-tRNA synthetase family. Type-1 seryl-tRNA synthetase subfamily.</text>
</comment>
<dbReference type="CDD" id="cd00770">
    <property type="entry name" value="SerRS_core"/>
    <property type="match status" value="1"/>
</dbReference>
<dbReference type="InterPro" id="IPR033729">
    <property type="entry name" value="SerRS_core"/>
</dbReference>
<dbReference type="GO" id="GO:0005524">
    <property type="term" value="F:ATP binding"/>
    <property type="evidence" value="ECO:0007669"/>
    <property type="project" value="UniProtKB-KW"/>
</dbReference>
<gene>
    <name evidence="19" type="ORF">A3H40_04365</name>
</gene>
<feature type="domain" description="Aminoacyl-transfer RNA synthetases class-II family profile" evidence="18">
    <location>
        <begin position="125"/>
        <end position="395"/>
    </location>
</feature>
<dbReference type="PRINTS" id="PR00981">
    <property type="entry name" value="TRNASYNTHSER"/>
</dbReference>
<dbReference type="InterPro" id="IPR006195">
    <property type="entry name" value="aa-tRNA-synth_II"/>
</dbReference>
<feature type="binding site" evidence="16">
    <location>
        <begin position="262"/>
        <end position="265"/>
    </location>
    <ligand>
        <name>ATP</name>
        <dbReference type="ChEBI" id="CHEBI:30616"/>
    </ligand>
</feature>
<dbReference type="InterPro" id="IPR042103">
    <property type="entry name" value="SerRS_1_N_sf"/>
</dbReference>
<evidence type="ECO:0000256" key="14">
    <source>
        <dbReference type="NCBIfam" id="TIGR00414"/>
    </source>
</evidence>
<dbReference type="PROSITE" id="PS50862">
    <property type="entry name" value="AA_TRNA_LIGASE_II"/>
    <property type="match status" value="1"/>
</dbReference>